<dbReference type="RefSeq" id="WP_104071800.1">
    <property type="nucleotide sequence ID" value="NZ_PRDS01000007.1"/>
</dbReference>
<accession>A0A2S5JF75</accession>
<dbReference type="OrthoDB" id="8443793at2"/>
<evidence type="ECO:0000313" key="2">
    <source>
        <dbReference type="EMBL" id="PPB80018.1"/>
    </source>
</evidence>
<feature type="region of interest" description="Disordered" evidence="1">
    <location>
        <begin position="1"/>
        <end position="31"/>
    </location>
</feature>
<dbReference type="EMBL" id="PRDS01000007">
    <property type="protein sequence ID" value="PPB80018.1"/>
    <property type="molecule type" value="Genomic_DNA"/>
</dbReference>
<sequence length="187" mass="20601">MTKTPTPWSDTRRVADLPPRKPTRFRLEPDSETSAAIAQSLGILGVDKLRFEGELRPIGRGDWELTAQLGATVRQACVVTLDPVSTRIDEQVIRRYLADYQEPEGEEVEMPEDDTAERLTEVIDLGTVMVEALALALPDYPRRPGAELGQAQFAAPGVTPLTDEDLRPFAGLADLLKKDEKDADSSD</sequence>
<organism evidence="2 3">
    <name type="scientific">Albidovulum inexpectatum</name>
    <dbReference type="NCBI Taxonomy" id="196587"/>
    <lineage>
        <taxon>Bacteria</taxon>
        <taxon>Pseudomonadati</taxon>
        <taxon>Pseudomonadota</taxon>
        <taxon>Alphaproteobacteria</taxon>
        <taxon>Rhodobacterales</taxon>
        <taxon>Paracoccaceae</taxon>
        <taxon>Albidovulum</taxon>
    </lineage>
</organism>
<keyword evidence="3" id="KW-1185">Reference proteome</keyword>
<reference evidence="2 3" key="1">
    <citation type="submission" date="2018-01" db="EMBL/GenBank/DDBJ databases">
        <title>Genomic Encyclopedia of Archaeal and Bacterial Type Strains, Phase II (KMG-II): from individual species to whole genera.</title>
        <authorList>
            <person name="Goeker M."/>
        </authorList>
    </citation>
    <scope>NUCLEOTIDE SEQUENCE [LARGE SCALE GENOMIC DNA]</scope>
    <source>
        <strain evidence="2 3">DSM 12048</strain>
    </source>
</reference>
<name>A0A2S5JF75_9RHOB</name>
<evidence type="ECO:0000313" key="3">
    <source>
        <dbReference type="Proteomes" id="UP000239736"/>
    </source>
</evidence>
<dbReference type="InterPro" id="IPR003772">
    <property type="entry name" value="YceD"/>
</dbReference>
<comment type="caution">
    <text evidence="2">The sequence shown here is derived from an EMBL/GenBank/DDBJ whole genome shotgun (WGS) entry which is preliminary data.</text>
</comment>
<dbReference type="AlphaFoldDB" id="A0A2S5JF75"/>
<dbReference type="Pfam" id="PF02620">
    <property type="entry name" value="YceD"/>
    <property type="match status" value="1"/>
</dbReference>
<proteinExistence type="predicted"/>
<protein>
    <submittedName>
        <fullName evidence="2">Uncharacterized metal-binding protein YceD (DUF177 family)</fullName>
    </submittedName>
</protein>
<evidence type="ECO:0000256" key="1">
    <source>
        <dbReference type="SAM" id="MobiDB-lite"/>
    </source>
</evidence>
<dbReference type="Proteomes" id="UP000239736">
    <property type="component" value="Unassembled WGS sequence"/>
</dbReference>
<feature type="compositionally biased region" description="Basic and acidic residues" evidence="1">
    <location>
        <begin position="10"/>
        <end position="29"/>
    </location>
</feature>
<gene>
    <name evidence="2" type="ORF">LV82_02301</name>
</gene>